<proteinExistence type="inferred from homology"/>
<keyword evidence="6" id="KW-1185">Reference proteome</keyword>
<name>A0ABX5VKW4_9MICO</name>
<dbReference type="CDD" id="cd06583">
    <property type="entry name" value="PGRP"/>
    <property type="match status" value="1"/>
</dbReference>
<feature type="domain" description="N-acetylmuramoyl-L-alanine amidase" evidence="3">
    <location>
        <begin position="269"/>
        <end position="430"/>
    </location>
</feature>
<dbReference type="InterPro" id="IPR036505">
    <property type="entry name" value="Amidase/PGRP_sf"/>
</dbReference>
<accession>A0ABX5VKW4</accession>
<evidence type="ECO:0000256" key="2">
    <source>
        <dbReference type="SAM" id="SignalP"/>
    </source>
</evidence>
<dbReference type="SMART" id="SM00701">
    <property type="entry name" value="PGRP"/>
    <property type="match status" value="1"/>
</dbReference>
<sequence length="696" mass="71504">MSLLRSFGPVLLVSTLSVGGLLPAAAQTASGPEEPVSVIALTAEDGALTPLADDGLEALAATPAAAAGRSSVGTDAAAAQSGVPAGVAVLTAPIATSEFYVAGVTWDGADAMPADAAVFIRVMEDGQWQEWAELEVEGATDEPGAVGGTEPYIAAAAEAVQVQITGQAESLPPNIRLSLTPEWPGDEEVVLAEDAPAAAVAPTTEPVAPAAAAALSYEQPAARTAATTASTTSADVAEESALMTSAVATASLTPSVVSRSGWGADESKMTWTPKPVALKAAIVHHTAGTNSYTQSQSASIVRGIYNYHAVSRGWGDIGYNFLVDRWGRVYEGRKGSLTAATGTMPVGAHAAPFNTGSVGLSVMGDYTTTGVPAAAMNALADVVAWQFGPAGLSATEASGMISPGTSARPQGQNLGRVFAHRDVSATACPGDDIYSRMGWLARAADARIAAAGPQLPSTPTTPAPEPVPAAGHVYLNNGWGPVADVEYPFGVEGARVVVGDWDGDGTDTLGTRSGNVFSVYNENAPDAPAWTIAYGRADDEVFIGDWDGDGKDSIAVRRGATFYIKNKVLGGAADHEFVYGRPGDEVFVGDWNADGKDTFAVRRGAILHVKNNVAGGPADHVIAYGKPGDTMLVGDWDGDGVDSFAVRRGAVYHVKNRIATGPADLVIPYGRENDAVLVGDWNGDRTDTLGVYRPSQ</sequence>
<evidence type="ECO:0000256" key="1">
    <source>
        <dbReference type="ARBA" id="ARBA00007553"/>
    </source>
</evidence>
<evidence type="ECO:0000259" key="4">
    <source>
        <dbReference type="SMART" id="SM00701"/>
    </source>
</evidence>
<feature type="signal peptide" evidence="2">
    <location>
        <begin position="1"/>
        <end position="26"/>
    </location>
</feature>
<evidence type="ECO:0000259" key="3">
    <source>
        <dbReference type="SMART" id="SM00644"/>
    </source>
</evidence>
<dbReference type="InterPro" id="IPR006619">
    <property type="entry name" value="PGRP_domain_met/bac"/>
</dbReference>
<evidence type="ECO:0000313" key="5">
    <source>
        <dbReference type="EMBL" id="QDB79097.1"/>
    </source>
</evidence>
<dbReference type="InterPro" id="IPR015510">
    <property type="entry name" value="PGRP"/>
</dbReference>
<dbReference type="InterPro" id="IPR028994">
    <property type="entry name" value="Integrin_alpha_N"/>
</dbReference>
<keyword evidence="2" id="KW-0732">Signal</keyword>
<dbReference type="InterPro" id="IPR002502">
    <property type="entry name" value="Amidase_domain"/>
</dbReference>
<dbReference type="SUPFAM" id="SSF69318">
    <property type="entry name" value="Integrin alpha N-terminal domain"/>
    <property type="match status" value="1"/>
</dbReference>
<feature type="domain" description="Peptidoglycan recognition protein family" evidence="4">
    <location>
        <begin position="254"/>
        <end position="396"/>
    </location>
</feature>
<protein>
    <recommendedName>
        <fullName evidence="7">Peptidoglycan recognition protein family domain-containing protein</fullName>
    </recommendedName>
</protein>
<dbReference type="PANTHER" id="PTHR11022">
    <property type="entry name" value="PEPTIDOGLYCAN RECOGNITION PROTEIN"/>
    <property type="match status" value="1"/>
</dbReference>
<organism evidence="5 6">
    <name type="scientific">Georgenia wutianyii</name>
    <dbReference type="NCBI Taxonomy" id="2585135"/>
    <lineage>
        <taxon>Bacteria</taxon>
        <taxon>Bacillati</taxon>
        <taxon>Actinomycetota</taxon>
        <taxon>Actinomycetes</taxon>
        <taxon>Micrococcales</taxon>
        <taxon>Bogoriellaceae</taxon>
        <taxon>Georgenia</taxon>
    </lineage>
</organism>
<feature type="chain" id="PRO_5046169214" description="Peptidoglycan recognition protein family domain-containing protein" evidence="2">
    <location>
        <begin position="27"/>
        <end position="696"/>
    </location>
</feature>
<dbReference type="SUPFAM" id="SSF55846">
    <property type="entry name" value="N-acetylmuramoyl-L-alanine amidase-like"/>
    <property type="match status" value="1"/>
</dbReference>
<dbReference type="Pfam" id="PF01510">
    <property type="entry name" value="Amidase_2"/>
    <property type="match status" value="1"/>
</dbReference>
<dbReference type="Proteomes" id="UP000313948">
    <property type="component" value="Chromosome"/>
</dbReference>
<dbReference type="RefSeq" id="WP_139948333.1">
    <property type="nucleotide sequence ID" value="NZ_CP040899.1"/>
</dbReference>
<evidence type="ECO:0000313" key="6">
    <source>
        <dbReference type="Proteomes" id="UP000313948"/>
    </source>
</evidence>
<comment type="similarity">
    <text evidence="1">Belongs to the N-acetylmuramoyl-L-alanine amidase 2 family.</text>
</comment>
<gene>
    <name evidence="5" type="ORF">FE251_06725</name>
</gene>
<dbReference type="Gene3D" id="3.40.80.10">
    <property type="entry name" value="Peptidoglycan recognition protein-like"/>
    <property type="match status" value="1"/>
</dbReference>
<reference evidence="5 6" key="1">
    <citation type="submission" date="2019-05" db="EMBL/GenBank/DDBJ databases">
        <title>Georgenia *** sp. nov., and Georgenia *** sp. nov., isolated from the intestinal contents of plateau pika (Ochotona curzoniae) in the Qinghai-Tibet plateau of China.</title>
        <authorList>
            <person name="Tian Z."/>
        </authorList>
    </citation>
    <scope>NUCLEOTIDE SEQUENCE [LARGE SCALE GENOMIC DNA]</scope>
    <source>
        <strain evidence="5 6">Z294</strain>
    </source>
</reference>
<dbReference type="PANTHER" id="PTHR11022:SF41">
    <property type="entry name" value="PEPTIDOGLYCAN-RECOGNITION PROTEIN LC-RELATED"/>
    <property type="match status" value="1"/>
</dbReference>
<evidence type="ECO:0008006" key="7">
    <source>
        <dbReference type="Google" id="ProtNLM"/>
    </source>
</evidence>
<dbReference type="EMBL" id="CP040899">
    <property type="protein sequence ID" value="QDB79097.1"/>
    <property type="molecule type" value="Genomic_DNA"/>
</dbReference>
<dbReference type="SMART" id="SM00644">
    <property type="entry name" value="Ami_2"/>
    <property type="match status" value="1"/>
</dbReference>